<comment type="caution">
    <text evidence="2">The sequence shown here is derived from an EMBL/GenBank/DDBJ whole genome shotgun (WGS) entry which is preliminary data.</text>
</comment>
<keyword evidence="3" id="KW-1185">Reference proteome</keyword>
<dbReference type="EMBL" id="JADKPN010000010">
    <property type="protein sequence ID" value="MBF4764728.1"/>
    <property type="molecule type" value="Genomic_DNA"/>
</dbReference>
<dbReference type="Pfam" id="PF12697">
    <property type="entry name" value="Abhydrolase_6"/>
    <property type="match status" value="1"/>
</dbReference>
<dbReference type="GO" id="GO:0009694">
    <property type="term" value="P:jasmonic acid metabolic process"/>
    <property type="evidence" value="ECO:0007669"/>
    <property type="project" value="TreeGrafter"/>
</dbReference>
<dbReference type="PANTHER" id="PTHR10992:SF1032">
    <property type="entry name" value="METHYLESTERASE 17"/>
    <property type="match status" value="1"/>
</dbReference>
<name>A0A930YFE6_9ACTN</name>
<reference evidence="2" key="1">
    <citation type="submission" date="2020-11" db="EMBL/GenBank/DDBJ databases">
        <title>Nocardioides sp. nov., isolated from Soil of Cynanchum wilfordii Hemsley rhizosphere.</title>
        <authorList>
            <person name="Lee J.-S."/>
            <person name="Suh M.K."/>
            <person name="Kim J.-S."/>
        </authorList>
    </citation>
    <scope>NUCLEOTIDE SEQUENCE</scope>
    <source>
        <strain evidence="2">KCTC 19275</strain>
    </source>
</reference>
<dbReference type="PANTHER" id="PTHR10992">
    <property type="entry name" value="METHYLESTERASE FAMILY MEMBER"/>
    <property type="match status" value="1"/>
</dbReference>
<dbReference type="InterPro" id="IPR000073">
    <property type="entry name" value="AB_hydrolase_1"/>
</dbReference>
<dbReference type="AlphaFoldDB" id="A0A930YFE6"/>
<protein>
    <submittedName>
        <fullName evidence="2">Alpha/beta hydrolase</fullName>
    </submittedName>
</protein>
<evidence type="ECO:0000259" key="1">
    <source>
        <dbReference type="Pfam" id="PF12697"/>
    </source>
</evidence>
<gene>
    <name evidence="2" type="ORF">ISU07_16470</name>
</gene>
<accession>A0A930YFE6</accession>
<dbReference type="InterPro" id="IPR029058">
    <property type="entry name" value="AB_hydrolase_fold"/>
</dbReference>
<dbReference type="GO" id="GO:0080032">
    <property type="term" value="F:methyl jasmonate esterase activity"/>
    <property type="evidence" value="ECO:0007669"/>
    <property type="project" value="TreeGrafter"/>
</dbReference>
<evidence type="ECO:0000313" key="2">
    <source>
        <dbReference type="EMBL" id="MBF4764728.1"/>
    </source>
</evidence>
<evidence type="ECO:0000313" key="3">
    <source>
        <dbReference type="Proteomes" id="UP000640489"/>
    </source>
</evidence>
<dbReference type="GO" id="GO:0080031">
    <property type="term" value="F:methyl salicylate esterase activity"/>
    <property type="evidence" value="ECO:0007669"/>
    <property type="project" value="TreeGrafter"/>
</dbReference>
<dbReference type="Gene3D" id="3.40.50.1820">
    <property type="entry name" value="alpha/beta hydrolase"/>
    <property type="match status" value="1"/>
</dbReference>
<dbReference type="SUPFAM" id="SSF53474">
    <property type="entry name" value="alpha/beta-Hydrolases"/>
    <property type="match status" value="1"/>
</dbReference>
<feature type="domain" description="AB hydrolase-1" evidence="1">
    <location>
        <begin position="4"/>
        <end position="224"/>
    </location>
</feature>
<proteinExistence type="predicted"/>
<dbReference type="InterPro" id="IPR045889">
    <property type="entry name" value="MES/HNL"/>
</dbReference>
<dbReference type="GO" id="GO:0009696">
    <property type="term" value="P:salicylic acid metabolic process"/>
    <property type="evidence" value="ECO:0007669"/>
    <property type="project" value="TreeGrafter"/>
</dbReference>
<dbReference type="Proteomes" id="UP000640489">
    <property type="component" value="Unassembled WGS sequence"/>
</dbReference>
<dbReference type="GO" id="GO:0080030">
    <property type="term" value="F:methyl indole-3-acetate esterase activity"/>
    <property type="evidence" value="ECO:0007669"/>
    <property type="project" value="TreeGrafter"/>
</dbReference>
<keyword evidence="2" id="KW-0378">Hydrolase</keyword>
<organism evidence="2 3">
    <name type="scientific">Nocardioides islandensis</name>
    <dbReference type="NCBI Taxonomy" id="433663"/>
    <lineage>
        <taxon>Bacteria</taxon>
        <taxon>Bacillati</taxon>
        <taxon>Actinomycetota</taxon>
        <taxon>Actinomycetes</taxon>
        <taxon>Propionibacteriales</taxon>
        <taxon>Nocardioidaceae</taxon>
        <taxon>Nocardioides</taxon>
    </lineage>
</organism>
<sequence>MAVFVLVHGAWHGAWCWERLEAGLARRGHTSVAVDLPVDDGSATFLDYRDAVLDAWPADTPGDEIVLVGHSLGAMVVPLVAAERQVRHSAYVCPVVPNVAGQPWDDAPEMGEPDAYVTTQHDDGSVTFDSIDEAVTTFYGACPPADARWAFERLRAQRSRSLWDRPYPLRELPPGPRTVVAGRHDRAIRLEFLRAVCRPRLGIDPVELDADHSPFLSATEPLADLLVAAARK</sequence>
<dbReference type="RefSeq" id="WP_194707907.1">
    <property type="nucleotide sequence ID" value="NZ_JADKPN010000010.1"/>
</dbReference>